<dbReference type="InterPro" id="IPR001940">
    <property type="entry name" value="Peptidase_S1C"/>
</dbReference>
<feature type="region of interest" description="Disordered" evidence="3">
    <location>
        <begin position="32"/>
        <end position="53"/>
    </location>
</feature>
<comment type="caution">
    <text evidence="5">The sequence shown here is derived from an EMBL/GenBank/DDBJ whole genome shotgun (WGS) entry which is preliminary data.</text>
</comment>
<dbReference type="SUPFAM" id="SSF50494">
    <property type="entry name" value="Trypsin-like serine proteases"/>
    <property type="match status" value="1"/>
</dbReference>
<dbReference type="PANTHER" id="PTHR43343">
    <property type="entry name" value="PEPTIDASE S12"/>
    <property type="match status" value="1"/>
</dbReference>
<dbReference type="Gene3D" id="2.40.10.120">
    <property type="match status" value="1"/>
</dbReference>
<name>A0ABT8F734_9BACT</name>
<evidence type="ECO:0000313" key="6">
    <source>
        <dbReference type="Proteomes" id="UP001168552"/>
    </source>
</evidence>
<dbReference type="InterPro" id="IPR009003">
    <property type="entry name" value="Peptidase_S1_PA"/>
</dbReference>
<reference evidence="5" key="1">
    <citation type="submission" date="2023-06" db="EMBL/GenBank/DDBJ databases">
        <title>Cytophagales bacterium Strain LB-30, isolated from soil.</title>
        <authorList>
            <person name="Liu B."/>
        </authorList>
    </citation>
    <scope>NUCLEOTIDE SEQUENCE</scope>
    <source>
        <strain evidence="5">LB-30</strain>
    </source>
</reference>
<dbReference type="EMBL" id="JAUHJS010000006">
    <property type="protein sequence ID" value="MDN4166282.1"/>
    <property type="molecule type" value="Genomic_DNA"/>
</dbReference>
<dbReference type="PANTHER" id="PTHR43343:SF3">
    <property type="entry name" value="PROTEASE DO-LIKE 8, CHLOROPLASTIC"/>
    <property type="match status" value="1"/>
</dbReference>
<dbReference type="Proteomes" id="UP001168552">
    <property type="component" value="Unassembled WGS sequence"/>
</dbReference>
<dbReference type="PROSITE" id="PS50106">
    <property type="entry name" value="PDZ"/>
    <property type="match status" value="1"/>
</dbReference>
<dbReference type="SMART" id="SM00228">
    <property type="entry name" value="PDZ"/>
    <property type="match status" value="1"/>
</dbReference>
<protein>
    <submittedName>
        <fullName evidence="5">Trypsin-like peptidase domain-containing protein</fullName>
    </submittedName>
</protein>
<dbReference type="InterPro" id="IPR001478">
    <property type="entry name" value="PDZ"/>
</dbReference>
<evidence type="ECO:0000313" key="5">
    <source>
        <dbReference type="EMBL" id="MDN4166282.1"/>
    </source>
</evidence>
<evidence type="ECO:0000256" key="1">
    <source>
        <dbReference type="ARBA" id="ARBA00022670"/>
    </source>
</evidence>
<evidence type="ECO:0000256" key="2">
    <source>
        <dbReference type="ARBA" id="ARBA00022801"/>
    </source>
</evidence>
<dbReference type="Pfam" id="PF13365">
    <property type="entry name" value="Trypsin_2"/>
    <property type="match status" value="1"/>
</dbReference>
<gene>
    <name evidence="5" type="ORF">QWY31_12275</name>
</gene>
<keyword evidence="1" id="KW-0645">Protease</keyword>
<feature type="compositionally biased region" description="Polar residues" evidence="3">
    <location>
        <begin position="32"/>
        <end position="44"/>
    </location>
</feature>
<keyword evidence="6" id="KW-1185">Reference proteome</keyword>
<organism evidence="5 6">
    <name type="scientific">Shiella aurantiaca</name>
    <dbReference type="NCBI Taxonomy" id="3058365"/>
    <lineage>
        <taxon>Bacteria</taxon>
        <taxon>Pseudomonadati</taxon>
        <taxon>Bacteroidota</taxon>
        <taxon>Cytophagia</taxon>
        <taxon>Cytophagales</taxon>
        <taxon>Shiellaceae</taxon>
        <taxon>Shiella</taxon>
    </lineage>
</organism>
<dbReference type="InterPro" id="IPR036034">
    <property type="entry name" value="PDZ_sf"/>
</dbReference>
<dbReference type="SUPFAM" id="SSF50156">
    <property type="entry name" value="PDZ domain-like"/>
    <property type="match status" value="1"/>
</dbReference>
<dbReference type="Gene3D" id="2.30.42.10">
    <property type="match status" value="2"/>
</dbReference>
<sequence length="486" mass="52862">MKQNSKLFFLSVLGGLLGAYLFGLIQKNPSATQPETSPSFSSHPISEPAPAYHPPVQQVTRSVTSIPQGIDFVEASENSTSSVVFIKSTSEYDFNRRSWFDYFFEGGPIQAMSSGSGVIYREDGYIITNNHVIENASEIDVIHEKTTYRAKLIGTDPSTDMAILKIEAQNLPKITLGSSKNLKVGEWVLAVGNPFNLTSTVTAGIVSAKGREINIMKSKFPIESFIQTDAAINPGNSGGALVNSKGELVGINTAILSQTGSYTGYGFAVPIDIVRKVADDIIKYGIVQKAFTGADVMDLTSENAKSLGVKDLKGVVVSYIQKDGAADKAGIQKGDIILRINDEPINARSAFEEALSYHSPGDRIRVTFTRGDKPMEATLALTNSEGTMTLTKKEIFTSETLGADFESVPKVERDLMKIESGVRVAKIRSGFIQRLGIQEGFIVTYINKSPITSPQQLAKVLEESKGRVIIEGISKRGERGYYSFYF</sequence>
<feature type="domain" description="PDZ" evidence="4">
    <location>
        <begin position="296"/>
        <end position="372"/>
    </location>
</feature>
<proteinExistence type="predicted"/>
<dbReference type="PRINTS" id="PR00834">
    <property type="entry name" value="PROTEASES2C"/>
</dbReference>
<dbReference type="Pfam" id="PF13180">
    <property type="entry name" value="PDZ_2"/>
    <property type="match status" value="1"/>
</dbReference>
<accession>A0ABT8F734</accession>
<dbReference type="InterPro" id="IPR051201">
    <property type="entry name" value="Chloro_Bact_Ser_Proteases"/>
</dbReference>
<evidence type="ECO:0000256" key="3">
    <source>
        <dbReference type="SAM" id="MobiDB-lite"/>
    </source>
</evidence>
<keyword evidence="2" id="KW-0378">Hydrolase</keyword>
<dbReference type="RefSeq" id="WP_320004820.1">
    <property type="nucleotide sequence ID" value="NZ_JAUHJS010000006.1"/>
</dbReference>
<evidence type="ECO:0000259" key="4">
    <source>
        <dbReference type="PROSITE" id="PS50106"/>
    </source>
</evidence>